<dbReference type="EnsemblFungi" id="EJT77131">
    <property type="protein sequence ID" value="EJT77131"/>
    <property type="gene ID" value="GGTG_07043"/>
</dbReference>
<proteinExistence type="predicted"/>
<reference evidence="2" key="3">
    <citation type="submission" date="2010-09" db="EMBL/GenBank/DDBJ databases">
        <title>Annotation of Gaeumannomyces graminis var. tritici R3-111a-1.</title>
        <authorList>
            <consortium name="The Broad Institute Genome Sequencing Platform"/>
            <person name="Ma L.-J."/>
            <person name="Dead R."/>
            <person name="Young S.K."/>
            <person name="Zeng Q."/>
            <person name="Gargeya S."/>
            <person name="Fitzgerald M."/>
            <person name="Haas B."/>
            <person name="Abouelleil A."/>
            <person name="Alvarado L."/>
            <person name="Arachchi H.M."/>
            <person name="Berlin A."/>
            <person name="Brown A."/>
            <person name="Chapman S.B."/>
            <person name="Chen Z."/>
            <person name="Dunbar C."/>
            <person name="Freedman E."/>
            <person name="Gearin G."/>
            <person name="Gellesch M."/>
            <person name="Goldberg J."/>
            <person name="Griggs A."/>
            <person name="Gujja S."/>
            <person name="Heiman D."/>
            <person name="Howarth C."/>
            <person name="Larson L."/>
            <person name="Lui A."/>
            <person name="MacDonald P.J.P."/>
            <person name="Mehta T."/>
            <person name="Montmayeur A."/>
            <person name="Murphy C."/>
            <person name="Neiman D."/>
            <person name="Pearson M."/>
            <person name="Priest M."/>
            <person name="Roberts A."/>
            <person name="Saif S."/>
            <person name="Shea T."/>
            <person name="Shenoy N."/>
            <person name="Sisk P."/>
            <person name="Stolte C."/>
            <person name="Sykes S."/>
            <person name="Yandava C."/>
            <person name="Wortman J."/>
            <person name="Nusbaum C."/>
            <person name="Birren B."/>
        </authorList>
    </citation>
    <scope>NUCLEOTIDE SEQUENCE</scope>
    <source>
        <strain evidence="2">R3-111a-1</strain>
    </source>
</reference>
<reference evidence="3" key="5">
    <citation type="submission" date="2018-04" db="UniProtKB">
        <authorList>
            <consortium name="EnsemblFungi"/>
        </authorList>
    </citation>
    <scope>IDENTIFICATION</scope>
    <source>
        <strain evidence="3">R3-111a-1</strain>
    </source>
</reference>
<dbReference type="InterPro" id="IPR010730">
    <property type="entry name" value="HET"/>
</dbReference>
<evidence type="ECO:0000313" key="2">
    <source>
        <dbReference type="EMBL" id="EJT77131.1"/>
    </source>
</evidence>
<dbReference type="PANTHER" id="PTHR24148">
    <property type="entry name" value="ANKYRIN REPEAT DOMAIN-CONTAINING PROTEIN 39 HOMOLOG-RELATED"/>
    <property type="match status" value="1"/>
</dbReference>
<dbReference type="AlphaFoldDB" id="J3P0J8"/>
<reference evidence="3" key="4">
    <citation type="journal article" date="2015" name="G3 (Bethesda)">
        <title>Genome sequences of three phytopathogenic species of the Magnaporthaceae family of fungi.</title>
        <authorList>
            <person name="Okagaki L.H."/>
            <person name="Nunes C.C."/>
            <person name="Sailsbery J."/>
            <person name="Clay B."/>
            <person name="Brown D."/>
            <person name="John T."/>
            <person name="Oh Y."/>
            <person name="Young N."/>
            <person name="Fitzgerald M."/>
            <person name="Haas B.J."/>
            <person name="Zeng Q."/>
            <person name="Young S."/>
            <person name="Adiconis X."/>
            <person name="Fan L."/>
            <person name="Levin J.Z."/>
            <person name="Mitchell T.K."/>
            <person name="Okubara P.A."/>
            <person name="Farman M.L."/>
            <person name="Kohn L.M."/>
            <person name="Birren B."/>
            <person name="Ma L.-J."/>
            <person name="Dean R.A."/>
        </authorList>
    </citation>
    <scope>NUCLEOTIDE SEQUENCE</scope>
    <source>
        <strain evidence="3">R3-111a-1</strain>
    </source>
</reference>
<feature type="domain" description="Heterokaryon incompatibility" evidence="1">
    <location>
        <begin position="42"/>
        <end position="119"/>
    </location>
</feature>
<dbReference type="STRING" id="644352.J3P0J8"/>
<accession>J3P0J8</accession>
<dbReference type="EMBL" id="GL385397">
    <property type="protein sequence ID" value="EJT77131.1"/>
    <property type="molecule type" value="Genomic_DNA"/>
</dbReference>
<dbReference type="GeneID" id="20347501"/>
<dbReference type="PANTHER" id="PTHR24148:SF82">
    <property type="entry name" value="HETEROKARYON INCOMPATIBILITY DOMAIN-CONTAINING PROTEIN"/>
    <property type="match status" value="1"/>
</dbReference>
<evidence type="ECO:0000313" key="3">
    <source>
        <dbReference type="EnsemblFungi" id="EJT77131"/>
    </source>
</evidence>
<gene>
    <name evidence="3" type="primary">20347501</name>
    <name evidence="2" type="ORF">GGTG_07043</name>
</gene>
<protein>
    <recommendedName>
        <fullName evidence="1">Heterokaryon incompatibility domain-containing protein</fullName>
    </recommendedName>
</protein>
<dbReference type="RefSeq" id="XP_009223131.1">
    <property type="nucleotide sequence ID" value="XM_009224867.1"/>
</dbReference>
<name>J3P0J8_GAET3</name>
<dbReference type="HOGENOM" id="CLU_004184_7_4_1"/>
<dbReference type="OrthoDB" id="3553147at2759"/>
<dbReference type="Pfam" id="PF06985">
    <property type="entry name" value="HET"/>
    <property type="match status" value="1"/>
</dbReference>
<evidence type="ECO:0000313" key="4">
    <source>
        <dbReference type="Proteomes" id="UP000006039"/>
    </source>
</evidence>
<dbReference type="Proteomes" id="UP000006039">
    <property type="component" value="Unassembled WGS sequence"/>
</dbReference>
<evidence type="ECO:0000259" key="1">
    <source>
        <dbReference type="Pfam" id="PF06985"/>
    </source>
</evidence>
<dbReference type="InterPro" id="IPR052895">
    <property type="entry name" value="HetReg/Transcr_Mod"/>
</dbReference>
<keyword evidence="4" id="KW-1185">Reference proteome</keyword>
<dbReference type="VEuPathDB" id="FungiDB:GGTG_07043"/>
<reference evidence="4" key="1">
    <citation type="submission" date="2010-07" db="EMBL/GenBank/DDBJ databases">
        <title>The genome sequence of Gaeumannomyces graminis var. tritici strain R3-111a-1.</title>
        <authorList>
            <consortium name="The Broad Institute Genome Sequencing Platform"/>
            <person name="Ma L.-J."/>
            <person name="Dead R."/>
            <person name="Young S."/>
            <person name="Zeng Q."/>
            <person name="Koehrsen M."/>
            <person name="Alvarado L."/>
            <person name="Berlin A."/>
            <person name="Chapman S.B."/>
            <person name="Chen Z."/>
            <person name="Freedman E."/>
            <person name="Gellesch M."/>
            <person name="Goldberg J."/>
            <person name="Griggs A."/>
            <person name="Gujja S."/>
            <person name="Heilman E.R."/>
            <person name="Heiman D."/>
            <person name="Hepburn T."/>
            <person name="Howarth C."/>
            <person name="Jen D."/>
            <person name="Larson L."/>
            <person name="Mehta T."/>
            <person name="Neiman D."/>
            <person name="Pearson M."/>
            <person name="Roberts A."/>
            <person name="Saif S."/>
            <person name="Shea T."/>
            <person name="Shenoy N."/>
            <person name="Sisk P."/>
            <person name="Stolte C."/>
            <person name="Sykes S."/>
            <person name="Walk T."/>
            <person name="White J."/>
            <person name="Yandava C."/>
            <person name="Haas B."/>
            <person name="Nusbaum C."/>
            <person name="Birren B."/>
        </authorList>
    </citation>
    <scope>NUCLEOTIDE SEQUENCE [LARGE SCALE GENOMIC DNA]</scope>
    <source>
        <strain evidence="4">R3-111a-1</strain>
    </source>
</reference>
<reference evidence="2" key="2">
    <citation type="submission" date="2010-07" db="EMBL/GenBank/DDBJ databases">
        <authorList>
            <consortium name="The Broad Institute Genome Sequencing Platform"/>
            <consortium name="Broad Institute Genome Sequencing Center for Infectious Disease"/>
            <person name="Ma L.-J."/>
            <person name="Dead R."/>
            <person name="Young S."/>
            <person name="Zeng Q."/>
            <person name="Koehrsen M."/>
            <person name="Alvarado L."/>
            <person name="Berlin A."/>
            <person name="Chapman S.B."/>
            <person name="Chen Z."/>
            <person name="Freedman E."/>
            <person name="Gellesch M."/>
            <person name="Goldberg J."/>
            <person name="Griggs A."/>
            <person name="Gujja S."/>
            <person name="Heilman E.R."/>
            <person name="Heiman D."/>
            <person name="Hepburn T."/>
            <person name="Howarth C."/>
            <person name="Jen D."/>
            <person name="Larson L."/>
            <person name="Mehta T."/>
            <person name="Neiman D."/>
            <person name="Pearson M."/>
            <person name="Roberts A."/>
            <person name="Saif S."/>
            <person name="Shea T."/>
            <person name="Shenoy N."/>
            <person name="Sisk P."/>
            <person name="Stolte C."/>
            <person name="Sykes S."/>
            <person name="Walk T."/>
            <person name="White J."/>
            <person name="Yandava C."/>
            <person name="Haas B."/>
            <person name="Nusbaum C."/>
            <person name="Birren B."/>
        </authorList>
    </citation>
    <scope>NUCLEOTIDE SEQUENCE</scope>
    <source>
        <strain evidence="2">R3-111a-1</strain>
    </source>
</reference>
<dbReference type="Pfam" id="PF26639">
    <property type="entry name" value="Het-6_barrel"/>
    <property type="match status" value="1"/>
</dbReference>
<organism evidence="2">
    <name type="scientific">Gaeumannomyces tritici (strain R3-111a-1)</name>
    <name type="common">Wheat and barley take-all root rot fungus</name>
    <name type="synonym">Gaeumannomyces graminis var. tritici</name>
    <dbReference type="NCBI Taxonomy" id="644352"/>
    <lineage>
        <taxon>Eukaryota</taxon>
        <taxon>Fungi</taxon>
        <taxon>Dikarya</taxon>
        <taxon>Ascomycota</taxon>
        <taxon>Pezizomycotina</taxon>
        <taxon>Sordariomycetes</taxon>
        <taxon>Sordariomycetidae</taxon>
        <taxon>Magnaporthales</taxon>
        <taxon>Magnaporthaceae</taxon>
        <taxon>Gaeumannomyces</taxon>
    </lineage>
</organism>
<dbReference type="eggNOG" id="ENOG502SS3X">
    <property type="taxonomic scope" value="Eukaryota"/>
</dbReference>
<sequence length="519" mass="58453">MYKTLGNFSHRIRLLKLLTGQQTSRLETQLLVVSLNSQLPPYEVLSYVWGQTCDLPGKIMVDGVPLEVTRNLYCALRSLRHNDQPRMLWVDAICINQADISERSRQICLMSRIFSQATHRRCCNVNTICNGVLLSDILFAGFWASLYLNHLSSVLQRQKEGSNLFIPLSHITALFRGRDSTDPRDKIYAFLGLCRGIETDWVDYTLSIEATYEAAARQCILSSKHLDVLSFCHFYQIATPEIRWPNRNAPSVHLSSIPSWLPNWTLRYEPRALEKVAFREAVARDFMGKNWKASGTFCGATISDRDPSGCLGVSSHCFDIIAGIGESQSELHPQLFDALHRWRLLSGVDKDPMSPFAGNGTRIDAFRRTVCMNLWITSGRFIAANSWRAYSYDTWWFGEVCKRNGLWRSGSMSAGTSALVRTYQDMLQACMFGRTFFISEKGYFGLAPSTARVGDRVCLLAGGRVPYILRDSREVLLPDSGKVRGFSLVGDSYVHGIMGGEGMADVEEGRASLERWALV</sequence>